<organism evidence="1 2">
    <name type="scientific">Papaver somniferum</name>
    <name type="common">Opium poppy</name>
    <dbReference type="NCBI Taxonomy" id="3469"/>
    <lineage>
        <taxon>Eukaryota</taxon>
        <taxon>Viridiplantae</taxon>
        <taxon>Streptophyta</taxon>
        <taxon>Embryophyta</taxon>
        <taxon>Tracheophyta</taxon>
        <taxon>Spermatophyta</taxon>
        <taxon>Magnoliopsida</taxon>
        <taxon>Ranunculales</taxon>
        <taxon>Papaveraceae</taxon>
        <taxon>Papaveroideae</taxon>
        <taxon>Papaver</taxon>
    </lineage>
</organism>
<dbReference type="AlphaFoldDB" id="A0A4Y7IGB3"/>
<evidence type="ECO:0000313" key="1">
    <source>
        <dbReference type="EMBL" id="RZC47953.1"/>
    </source>
</evidence>
<dbReference type="Gramene" id="RZC47953">
    <property type="protein sequence ID" value="RZC47953"/>
    <property type="gene ID" value="C5167_040906"/>
</dbReference>
<protein>
    <submittedName>
        <fullName evidence="1">Uncharacterized protein</fullName>
    </submittedName>
</protein>
<name>A0A4Y7IGB3_PAPSO</name>
<proteinExistence type="predicted"/>
<keyword evidence="2" id="KW-1185">Reference proteome</keyword>
<dbReference type="Proteomes" id="UP000316621">
    <property type="component" value="Chromosome 1"/>
</dbReference>
<accession>A0A4Y7IGB3</accession>
<gene>
    <name evidence="1" type="ORF">C5167_040906</name>
</gene>
<evidence type="ECO:0000313" key="2">
    <source>
        <dbReference type="Proteomes" id="UP000316621"/>
    </source>
</evidence>
<reference evidence="1 2" key="1">
    <citation type="journal article" date="2018" name="Science">
        <title>The opium poppy genome and morphinan production.</title>
        <authorList>
            <person name="Guo L."/>
            <person name="Winzer T."/>
            <person name="Yang X."/>
            <person name="Li Y."/>
            <person name="Ning Z."/>
            <person name="He Z."/>
            <person name="Teodor R."/>
            <person name="Lu Y."/>
            <person name="Bowser T.A."/>
            <person name="Graham I.A."/>
            <person name="Ye K."/>
        </authorList>
    </citation>
    <scope>NUCLEOTIDE SEQUENCE [LARGE SCALE GENOMIC DNA]</scope>
    <source>
        <strain evidence="2">cv. HN1</strain>
        <tissue evidence="1">Leaves</tissue>
    </source>
</reference>
<sequence length="146" mass="16783">MHEEEDQTKTLLGQQHLMDSLIVIMTCPLKKWNHIGSFKALGTKVEDLFTLESKGCKKKRKWPSVAGLIFLLDFENGEKDEVFGQRQNWFVKLCCKLWGTSNKTNILPSKPISKSQALRFVMEDLVGVEYPGVYEKEVKSHLLRTP</sequence>
<dbReference type="EMBL" id="CM010715">
    <property type="protein sequence ID" value="RZC47953.1"/>
    <property type="molecule type" value="Genomic_DNA"/>
</dbReference>